<proteinExistence type="inferred from homology"/>
<evidence type="ECO:0000256" key="1">
    <source>
        <dbReference type="ARBA" id="ARBA00004761"/>
    </source>
</evidence>
<protein>
    <recommendedName>
        <fullName evidence="3 9">Gluconokinase</fullName>
        <ecNumber evidence="3 9">2.7.1.12</ecNumber>
    </recommendedName>
</protein>
<keyword evidence="5 9" id="KW-0547">Nucleotide-binding</keyword>
<evidence type="ECO:0000256" key="7">
    <source>
        <dbReference type="ARBA" id="ARBA00022840"/>
    </source>
</evidence>
<comment type="catalytic activity">
    <reaction evidence="8 9">
        <text>D-gluconate + ATP = 6-phospho-D-gluconate + ADP + H(+)</text>
        <dbReference type="Rhea" id="RHEA:19433"/>
        <dbReference type="ChEBI" id="CHEBI:15378"/>
        <dbReference type="ChEBI" id="CHEBI:18391"/>
        <dbReference type="ChEBI" id="CHEBI:30616"/>
        <dbReference type="ChEBI" id="CHEBI:58759"/>
        <dbReference type="ChEBI" id="CHEBI:456216"/>
        <dbReference type="EC" id="2.7.1.12"/>
    </reaction>
</comment>
<dbReference type="NCBIfam" id="TIGR01313">
    <property type="entry name" value="therm_gnt_kin"/>
    <property type="match status" value="1"/>
</dbReference>
<reference evidence="10 11" key="1">
    <citation type="journal article" date="2023" name="Microbiol. Spectr.">
        <title>Symbiosis of Carpenter Bees with Uncharacterized Lactic Acid Bacteria Showing NAD Auxotrophy.</title>
        <authorList>
            <person name="Kawasaki S."/>
            <person name="Ozawa K."/>
            <person name="Mori T."/>
            <person name="Yamamoto A."/>
            <person name="Ito M."/>
            <person name="Ohkuma M."/>
            <person name="Sakamoto M."/>
            <person name="Matsutani M."/>
        </authorList>
    </citation>
    <scope>NUCLEOTIDE SEQUENCE [LARGE SCALE GENOMIC DNA]</scope>
    <source>
        <strain evidence="10 11">KimH</strain>
    </source>
</reference>
<organism evidence="10 11">
    <name type="scientific">Bombiscardovia apis</name>
    <dbReference type="NCBI Taxonomy" id="2932182"/>
    <lineage>
        <taxon>Bacteria</taxon>
        <taxon>Bacillati</taxon>
        <taxon>Actinomycetota</taxon>
        <taxon>Actinomycetes</taxon>
        <taxon>Bifidobacteriales</taxon>
        <taxon>Bifidobacteriaceae</taxon>
        <taxon>Bombiscardovia</taxon>
    </lineage>
</organism>
<dbReference type="PANTHER" id="PTHR43442">
    <property type="entry name" value="GLUCONOKINASE-RELATED"/>
    <property type="match status" value="1"/>
</dbReference>
<dbReference type="CDD" id="cd02021">
    <property type="entry name" value="GntK"/>
    <property type="match status" value="1"/>
</dbReference>
<dbReference type="RefSeq" id="WP_317642747.1">
    <property type="nucleotide sequence ID" value="NZ_AP026800.1"/>
</dbReference>
<evidence type="ECO:0000256" key="5">
    <source>
        <dbReference type="ARBA" id="ARBA00022741"/>
    </source>
</evidence>
<evidence type="ECO:0000256" key="9">
    <source>
        <dbReference type="RuleBase" id="RU363066"/>
    </source>
</evidence>
<dbReference type="SUPFAM" id="SSF52540">
    <property type="entry name" value="P-loop containing nucleoside triphosphate hydrolases"/>
    <property type="match status" value="1"/>
</dbReference>
<name>A0ABM8BE91_9BIFI</name>
<dbReference type="Proteomes" id="UP001321748">
    <property type="component" value="Chromosome"/>
</dbReference>
<sequence length="191" mass="21292">MGSSSTPTSQSYLPEHYFQGQTPVLVVMGVSGCGKTTISRLLAQALGWDLAEGDDFHSQANINKMAHGIPLTDQDRWPWLERIRDWIDQHTRDSKPAIVTCSALKRSYRDKLVVPGLAFVFLDGDYDTILARMRKRQGHYMKADMLCSQFETLEPPQPGEPHIQVGVGDDTTAQQSANTALQLLGFQSSQR</sequence>
<evidence type="ECO:0000313" key="11">
    <source>
        <dbReference type="Proteomes" id="UP001321748"/>
    </source>
</evidence>
<evidence type="ECO:0000256" key="4">
    <source>
        <dbReference type="ARBA" id="ARBA00022679"/>
    </source>
</evidence>
<dbReference type="Gene3D" id="3.40.50.300">
    <property type="entry name" value="P-loop containing nucleotide triphosphate hydrolases"/>
    <property type="match status" value="1"/>
</dbReference>
<evidence type="ECO:0000256" key="3">
    <source>
        <dbReference type="ARBA" id="ARBA00012054"/>
    </source>
</evidence>
<gene>
    <name evidence="10" type="ORF">KIMH_13600</name>
</gene>
<evidence type="ECO:0000256" key="8">
    <source>
        <dbReference type="ARBA" id="ARBA00048090"/>
    </source>
</evidence>
<dbReference type="PANTHER" id="PTHR43442:SF3">
    <property type="entry name" value="GLUCONOKINASE-RELATED"/>
    <property type="match status" value="1"/>
</dbReference>
<accession>A0ABM8BE91</accession>
<keyword evidence="7 9" id="KW-0067">ATP-binding</keyword>
<dbReference type="EMBL" id="AP026800">
    <property type="protein sequence ID" value="BDR55249.1"/>
    <property type="molecule type" value="Genomic_DNA"/>
</dbReference>
<evidence type="ECO:0000256" key="2">
    <source>
        <dbReference type="ARBA" id="ARBA00008420"/>
    </source>
</evidence>
<evidence type="ECO:0000256" key="6">
    <source>
        <dbReference type="ARBA" id="ARBA00022777"/>
    </source>
</evidence>
<dbReference type="InterPro" id="IPR027417">
    <property type="entry name" value="P-loop_NTPase"/>
</dbReference>
<keyword evidence="11" id="KW-1185">Reference proteome</keyword>
<evidence type="ECO:0000313" key="10">
    <source>
        <dbReference type="EMBL" id="BDR55249.1"/>
    </source>
</evidence>
<keyword evidence="4 9" id="KW-0808">Transferase</keyword>
<keyword evidence="6 9" id="KW-0418">Kinase</keyword>
<dbReference type="InterPro" id="IPR006001">
    <property type="entry name" value="Therm_gnt_kin"/>
</dbReference>
<comment type="similarity">
    <text evidence="2 9">Belongs to the gluconokinase GntK/GntV family.</text>
</comment>
<dbReference type="Pfam" id="PF13671">
    <property type="entry name" value="AAA_33"/>
    <property type="match status" value="1"/>
</dbReference>
<comment type="pathway">
    <text evidence="1">Carbohydrate acid metabolism.</text>
</comment>
<dbReference type="EC" id="2.7.1.12" evidence="3 9"/>